<reference evidence="7 8" key="1">
    <citation type="submission" date="2016-08" db="EMBL/GenBank/DDBJ databases">
        <title>A Parts List for Fungal Cellulosomes Revealed by Comparative Genomics.</title>
        <authorList>
            <consortium name="DOE Joint Genome Institute"/>
            <person name="Haitjema C.H."/>
            <person name="Gilmore S.P."/>
            <person name="Henske J.K."/>
            <person name="Solomon K.V."/>
            <person name="De Groot R."/>
            <person name="Kuo A."/>
            <person name="Mondo S.J."/>
            <person name="Salamov A.A."/>
            <person name="Labutti K."/>
            <person name="Zhao Z."/>
            <person name="Chiniquy J."/>
            <person name="Barry K."/>
            <person name="Brewer H.M."/>
            <person name="Purvine S.O."/>
            <person name="Wright A.T."/>
            <person name="Boxma B."/>
            <person name="Van Alen T."/>
            <person name="Hackstein J.H."/>
            <person name="Baker S.E."/>
            <person name="Grigoriev I.V."/>
            <person name="O'Malley M.A."/>
        </authorList>
    </citation>
    <scope>NUCLEOTIDE SEQUENCE [LARGE SCALE GENOMIC DNA]</scope>
    <source>
        <strain evidence="7 8">S4</strain>
    </source>
</reference>
<keyword evidence="4 6" id="KW-1133">Transmembrane helix</keyword>
<evidence type="ECO:0000256" key="5">
    <source>
        <dbReference type="ARBA" id="ARBA00023136"/>
    </source>
</evidence>
<dbReference type="InterPro" id="IPR000612">
    <property type="entry name" value="PMP3"/>
</dbReference>
<dbReference type="PROSITE" id="PS01309">
    <property type="entry name" value="UPF0057"/>
    <property type="match status" value="1"/>
</dbReference>
<dbReference type="PANTHER" id="PTHR21659">
    <property type="entry name" value="HYDROPHOBIC PROTEIN RCI2 LOW TEMPERATURE AND SALT RESPONSIVE PROTEIN LTI6 -RELATED"/>
    <property type="match status" value="1"/>
</dbReference>
<comment type="similarity">
    <text evidence="2">Belongs to the UPF0057 (PMP3) family.</text>
</comment>
<comment type="subcellular location">
    <subcellularLocation>
        <location evidence="1">Membrane</location>
    </subcellularLocation>
</comment>
<organism evidence="7 8">
    <name type="scientific">Anaeromyces robustus</name>
    <dbReference type="NCBI Taxonomy" id="1754192"/>
    <lineage>
        <taxon>Eukaryota</taxon>
        <taxon>Fungi</taxon>
        <taxon>Fungi incertae sedis</taxon>
        <taxon>Chytridiomycota</taxon>
        <taxon>Chytridiomycota incertae sedis</taxon>
        <taxon>Neocallimastigomycetes</taxon>
        <taxon>Neocallimastigales</taxon>
        <taxon>Neocallimastigaceae</taxon>
        <taxon>Anaeromyces</taxon>
    </lineage>
</organism>
<comment type="caution">
    <text evidence="7">The sequence shown here is derived from an EMBL/GenBank/DDBJ whole genome shotgun (WGS) entry which is preliminary data.</text>
</comment>
<evidence type="ECO:0000256" key="3">
    <source>
        <dbReference type="ARBA" id="ARBA00022692"/>
    </source>
</evidence>
<evidence type="ECO:0000256" key="1">
    <source>
        <dbReference type="ARBA" id="ARBA00004370"/>
    </source>
</evidence>
<feature type="transmembrane region" description="Helical" evidence="6">
    <location>
        <begin position="33"/>
        <end position="56"/>
    </location>
</feature>
<evidence type="ECO:0000313" key="8">
    <source>
        <dbReference type="Proteomes" id="UP000193944"/>
    </source>
</evidence>
<evidence type="ECO:0000256" key="2">
    <source>
        <dbReference type="ARBA" id="ARBA00009530"/>
    </source>
</evidence>
<protein>
    <submittedName>
        <fullName evidence="7">UPF0057-domain-containing protein</fullName>
    </submittedName>
</protein>
<dbReference type="OrthoDB" id="2802411at2759"/>
<keyword evidence="8" id="KW-1185">Reference proteome</keyword>
<sequence>MANLSAVDMIKILTCFILPPLAVYFDRGFDCSFFLNLVLTFLGYLPGVIHALFVVCK</sequence>
<gene>
    <name evidence="7" type="ORF">BCR32DRAFT_291140</name>
</gene>
<dbReference type="AlphaFoldDB" id="A0A1Y1XG88"/>
<dbReference type="EMBL" id="MCFG01000046">
    <property type="protein sequence ID" value="ORX84771.1"/>
    <property type="molecule type" value="Genomic_DNA"/>
</dbReference>
<dbReference type="PANTHER" id="PTHR21659:SF42">
    <property type="entry name" value="UPF0057 MEMBRANE PROTEIN ZK632.10-RELATED"/>
    <property type="match status" value="1"/>
</dbReference>
<name>A0A1Y1XG88_9FUNG</name>
<accession>A0A1Y1XG88</accession>
<dbReference type="Proteomes" id="UP000193944">
    <property type="component" value="Unassembled WGS sequence"/>
</dbReference>
<reference evidence="7 8" key="2">
    <citation type="submission" date="2016-08" db="EMBL/GenBank/DDBJ databases">
        <title>Pervasive Adenine N6-methylation of Active Genes in Fungi.</title>
        <authorList>
            <consortium name="DOE Joint Genome Institute"/>
            <person name="Mondo S.J."/>
            <person name="Dannebaum R.O."/>
            <person name="Kuo R.C."/>
            <person name="Labutti K."/>
            <person name="Haridas S."/>
            <person name="Kuo A."/>
            <person name="Salamov A."/>
            <person name="Ahrendt S.R."/>
            <person name="Lipzen A."/>
            <person name="Sullivan W."/>
            <person name="Andreopoulos W.B."/>
            <person name="Clum A."/>
            <person name="Lindquist E."/>
            <person name="Daum C."/>
            <person name="Ramamoorthy G.K."/>
            <person name="Gryganskyi A."/>
            <person name="Culley D."/>
            <person name="Magnuson J.K."/>
            <person name="James T.Y."/>
            <person name="O'Malley M.A."/>
            <person name="Stajich J.E."/>
            <person name="Spatafora J.W."/>
            <person name="Visel A."/>
            <person name="Grigoriev I.V."/>
        </authorList>
    </citation>
    <scope>NUCLEOTIDE SEQUENCE [LARGE SCALE GENOMIC DNA]</scope>
    <source>
        <strain evidence="7 8">S4</strain>
    </source>
</reference>
<keyword evidence="3 6" id="KW-0812">Transmembrane</keyword>
<evidence type="ECO:0000313" key="7">
    <source>
        <dbReference type="EMBL" id="ORX84771.1"/>
    </source>
</evidence>
<dbReference type="Pfam" id="PF01679">
    <property type="entry name" value="Pmp3"/>
    <property type="match status" value="1"/>
</dbReference>
<keyword evidence="5 6" id="KW-0472">Membrane</keyword>
<evidence type="ECO:0000256" key="6">
    <source>
        <dbReference type="SAM" id="Phobius"/>
    </source>
</evidence>
<proteinExistence type="inferred from homology"/>
<dbReference type="GO" id="GO:0016020">
    <property type="term" value="C:membrane"/>
    <property type="evidence" value="ECO:0007669"/>
    <property type="project" value="UniProtKB-SubCell"/>
</dbReference>
<evidence type="ECO:0000256" key="4">
    <source>
        <dbReference type="ARBA" id="ARBA00022989"/>
    </source>
</evidence>